<reference evidence="1 2" key="1">
    <citation type="submission" date="2009-07" db="EMBL/GenBank/DDBJ databases">
        <authorList>
            <person name="Madupu R."/>
            <person name="Sebastian Y."/>
            <person name="Durkin A.S."/>
            <person name="Torralba M."/>
            <person name="Methe B."/>
            <person name="Sutton G.G."/>
            <person name="Strausberg R.L."/>
            <person name="Nelson K.E."/>
        </authorList>
    </citation>
    <scope>NUCLEOTIDE SEQUENCE [LARGE SCALE GENOMIC DNA]</scope>
    <source>
        <strain evidence="1 2">RM3268</strain>
    </source>
</reference>
<proteinExistence type="predicted"/>
<gene>
    <name evidence="1" type="ORF">CAMGR0001_1292</name>
</gene>
<protein>
    <recommendedName>
        <fullName evidence="3">O-methyltransferase domain protein</fullName>
    </recommendedName>
</protein>
<dbReference type="EMBL" id="ACYG01000027">
    <property type="protein sequence ID" value="EEV16998.1"/>
    <property type="molecule type" value="Genomic_DNA"/>
</dbReference>
<evidence type="ECO:0008006" key="3">
    <source>
        <dbReference type="Google" id="ProtNLM"/>
    </source>
</evidence>
<dbReference type="Gene3D" id="3.40.50.150">
    <property type="entry name" value="Vaccinia Virus protein VP39"/>
    <property type="match status" value="1"/>
</dbReference>
<sequence>MQKALPNALFYDLDLPDVISVRDELLPKAKNNFSLSYSMLDPSWMDELVAKHGSMGYIFILEGVSMYFEKEEFKKFFIALSQKFSGYVLSDFMSEFSIRKFDSKRHDAMRHMQNAPFKMGISGGAEVQSWEPERIRFIKEAAMMKMYREHWSLKARLFSLIPAFCNACKMFVFKIGGDE</sequence>
<evidence type="ECO:0000313" key="2">
    <source>
        <dbReference type="Proteomes" id="UP000005709"/>
    </source>
</evidence>
<comment type="caution">
    <text evidence="1">The sequence shown here is derived from an EMBL/GenBank/DDBJ whole genome shotgun (WGS) entry which is preliminary data.</text>
</comment>
<name>C8PJ93_9BACT</name>
<dbReference type="AlphaFoldDB" id="C8PJ93"/>
<dbReference type="Proteomes" id="UP000005709">
    <property type="component" value="Unassembled WGS sequence"/>
</dbReference>
<dbReference type="InterPro" id="IPR029063">
    <property type="entry name" value="SAM-dependent_MTases_sf"/>
</dbReference>
<evidence type="ECO:0000313" key="1">
    <source>
        <dbReference type="EMBL" id="EEV16998.1"/>
    </source>
</evidence>
<dbReference type="OrthoDB" id="9800233at2"/>
<dbReference type="eggNOG" id="COG3315">
    <property type="taxonomic scope" value="Bacteria"/>
</dbReference>
<dbReference type="SUPFAM" id="SSF53335">
    <property type="entry name" value="S-adenosyl-L-methionine-dependent methyltransferases"/>
    <property type="match status" value="1"/>
</dbReference>
<accession>C8PJ93</accession>
<keyword evidence="2" id="KW-1185">Reference proteome</keyword>
<organism evidence="1 2">
    <name type="scientific">Campylobacter gracilis RM3268</name>
    <dbReference type="NCBI Taxonomy" id="553220"/>
    <lineage>
        <taxon>Bacteria</taxon>
        <taxon>Pseudomonadati</taxon>
        <taxon>Campylobacterota</taxon>
        <taxon>Epsilonproteobacteria</taxon>
        <taxon>Campylobacterales</taxon>
        <taxon>Campylobacteraceae</taxon>
        <taxon>Campylobacter</taxon>
    </lineage>
</organism>